<dbReference type="STRING" id="1280950.HJO_12256"/>
<evidence type="ECO:0000313" key="3">
    <source>
        <dbReference type="EMBL" id="KCZ90621.1"/>
    </source>
</evidence>
<reference evidence="3 4" key="1">
    <citation type="journal article" date="2014" name="Antonie Van Leeuwenhoek">
        <title>Hyphomonas beringensis sp. nov. and Hyphomonas chukchiensis sp. nov., isolated from surface seawater of the Bering Sea and Chukchi Sea.</title>
        <authorList>
            <person name="Li C."/>
            <person name="Lai Q."/>
            <person name="Li G."/>
            <person name="Dong C."/>
            <person name="Wang J."/>
            <person name="Liao Y."/>
            <person name="Shao Z."/>
        </authorList>
    </citation>
    <scope>NUCLEOTIDE SEQUENCE [LARGE SCALE GENOMIC DNA]</scope>
    <source>
        <strain evidence="3 4">MHS-2</strain>
    </source>
</reference>
<keyword evidence="2" id="KW-0472">Membrane</keyword>
<dbReference type="Pfam" id="PF19606">
    <property type="entry name" value="DUF6111"/>
    <property type="match status" value="1"/>
</dbReference>
<feature type="compositionally biased region" description="Low complexity" evidence="1">
    <location>
        <begin position="103"/>
        <end position="112"/>
    </location>
</feature>
<dbReference type="OrthoDB" id="7632346at2"/>
<feature type="transmembrane region" description="Helical" evidence="2">
    <location>
        <begin position="5"/>
        <end position="25"/>
    </location>
</feature>
<protein>
    <submittedName>
        <fullName evidence="3">Uncharacterized protein</fullName>
    </submittedName>
</protein>
<evidence type="ECO:0000313" key="4">
    <source>
        <dbReference type="Proteomes" id="UP000025171"/>
    </source>
</evidence>
<dbReference type="AlphaFoldDB" id="A0A059FJB6"/>
<organism evidence="3 4">
    <name type="scientific">Hyphomonas johnsonii MHS-2</name>
    <dbReference type="NCBI Taxonomy" id="1280950"/>
    <lineage>
        <taxon>Bacteria</taxon>
        <taxon>Pseudomonadati</taxon>
        <taxon>Pseudomonadota</taxon>
        <taxon>Alphaproteobacteria</taxon>
        <taxon>Hyphomonadales</taxon>
        <taxon>Hyphomonadaceae</taxon>
        <taxon>Hyphomonas</taxon>
    </lineage>
</organism>
<sequence>MAGRLLFEFFVFSIPFVLFGIYLLATASAEEEGRRKWPIQILFLCGLGLATAAWLVLILMEKKERDVCHEPARFENGKIIPARDYPCEQNVKDVGVPLRRDPGVVPKGVEGPVDARDPSDIQARYPETEASGSSDDPD</sequence>
<gene>
    <name evidence="3" type="ORF">HJO_12256</name>
</gene>
<dbReference type="EMBL" id="ARYK01000006">
    <property type="protein sequence ID" value="KCZ90621.1"/>
    <property type="molecule type" value="Genomic_DNA"/>
</dbReference>
<accession>A0A059FJB6</accession>
<evidence type="ECO:0000256" key="1">
    <source>
        <dbReference type="SAM" id="MobiDB-lite"/>
    </source>
</evidence>
<evidence type="ECO:0000256" key="2">
    <source>
        <dbReference type="SAM" id="Phobius"/>
    </source>
</evidence>
<name>A0A059FJB6_9PROT</name>
<dbReference type="InterPro" id="IPR046093">
    <property type="entry name" value="DUF6111"/>
</dbReference>
<proteinExistence type="predicted"/>
<keyword evidence="2" id="KW-1133">Transmembrane helix</keyword>
<keyword evidence="4" id="KW-1185">Reference proteome</keyword>
<feature type="region of interest" description="Disordered" evidence="1">
    <location>
        <begin position="94"/>
        <end position="138"/>
    </location>
</feature>
<keyword evidence="2" id="KW-0812">Transmembrane</keyword>
<comment type="caution">
    <text evidence="3">The sequence shown here is derived from an EMBL/GenBank/DDBJ whole genome shotgun (WGS) entry which is preliminary data.</text>
</comment>
<dbReference type="RefSeq" id="WP_035617278.1">
    <property type="nucleotide sequence ID" value="NZ_ARYK01000006.1"/>
</dbReference>
<dbReference type="Proteomes" id="UP000025171">
    <property type="component" value="Unassembled WGS sequence"/>
</dbReference>
<dbReference type="eggNOG" id="ENOG5031BEC">
    <property type="taxonomic scope" value="Bacteria"/>
</dbReference>
<feature type="transmembrane region" description="Helical" evidence="2">
    <location>
        <begin position="37"/>
        <end position="59"/>
    </location>
</feature>
<dbReference type="PATRIC" id="fig|1280950.3.peg.2457"/>